<evidence type="ECO:0000313" key="1">
    <source>
        <dbReference type="EMBL" id="KTB33749.1"/>
    </source>
</evidence>
<name>A0A0W0FBV1_MONRR</name>
<dbReference type="Pfam" id="PF08015">
    <property type="entry name" value="Pheromone"/>
    <property type="match status" value="1"/>
</dbReference>
<dbReference type="EMBL" id="LATX01002138">
    <property type="protein sequence ID" value="KTB33749.1"/>
    <property type="molecule type" value="Genomic_DNA"/>
</dbReference>
<organism evidence="1 2">
    <name type="scientific">Moniliophthora roreri</name>
    <name type="common">Frosty pod rot fungus</name>
    <name type="synonym">Monilia roreri</name>
    <dbReference type="NCBI Taxonomy" id="221103"/>
    <lineage>
        <taxon>Eukaryota</taxon>
        <taxon>Fungi</taxon>
        <taxon>Dikarya</taxon>
        <taxon>Basidiomycota</taxon>
        <taxon>Agaricomycotina</taxon>
        <taxon>Agaricomycetes</taxon>
        <taxon>Agaricomycetidae</taxon>
        <taxon>Agaricales</taxon>
        <taxon>Marasmiineae</taxon>
        <taxon>Marasmiaceae</taxon>
        <taxon>Moniliophthora</taxon>
    </lineage>
</organism>
<dbReference type="GO" id="GO:0000772">
    <property type="term" value="F:mating pheromone activity"/>
    <property type="evidence" value="ECO:0007669"/>
    <property type="project" value="InterPro"/>
</dbReference>
<dbReference type="AlphaFoldDB" id="A0A0W0FBV1"/>
<evidence type="ECO:0000313" key="2">
    <source>
        <dbReference type="Proteomes" id="UP000054988"/>
    </source>
</evidence>
<reference evidence="1 2" key="1">
    <citation type="submission" date="2015-12" db="EMBL/GenBank/DDBJ databases">
        <title>Draft genome sequence of Moniliophthora roreri, the causal agent of frosty pod rot of cacao.</title>
        <authorList>
            <person name="Aime M.C."/>
            <person name="Diaz-Valderrama J.R."/>
            <person name="Kijpornyongpan T."/>
            <person name="Phillips-Mora W."/>
        </authorList>
    </citation>
    <scope>NUCLEOTIDE SEQUENCE [LARGE SCALE GENOMIC DNA]</scope>
    <source>
        <strain evidence="1 2">MCA 2952</strain>
    </source>
</reference>
<comment type="caution">
    <text evidence="1">The sequence shown here is derived from an EMBL/GenBank/DDBJ whole genome shotgun (WGS) entry which is preliminary data.</text>
</comment>
<dbReference type="InterPro" id="IPR012597">
    <property type="entry name" value="Pheromone"/>
</dbReference>
<gene>
    <name evidence="1" type="ORF">WG66_13669</name>
</gene>
<proteinExistence type="predicted"/>
<sequence length="64" mass="7105">MDLFSVLDPDGLSTDMDSLFTEEFACITPSSKISTLSKYVPVPDQLPVDQEVRDGTNSWYCVIS</sequence>
<protein>
    <submittedName>
        <fullName evidence="1">Putative pheromone Mr_Ph3</fullName>
    </submittedName>
</protein>
<accession>A0A0W0FBV1</accession>
<dbReference type="GO" id="GO:0016020">
    <property type="term" value="C:membrane"/>
    <property type="evidence" value="ECO:0007669"/>
    <property type="project" value="InterPro"/>
</dbReference>
<dbReference type="Proteomes" id="UP000054988">
    <property type="component" value="Unassembled WGS sequence"/>
</dbReference>